<dbReference type="SUPFAM" id="SSF46934">
    <property type="entry name" value="UBA-like"/>
    <property type="match status" value="1"/>
</dbReference>
<dbReference type="GeneID" id="87810926"/>
<dbReference type="InterPro" id="IPR009060">
    <property type="entry name" value="UBA-like_sf"/>
</dbReference>
<accession>A0AAF0YIJ4</accession>
<dbReference type="PROSITE" id="PS50030">
    <property type="entry name" value="UBA"/>
    <property type="match status" value="1"/>
</dbReference>
<evidence type="ECO:0000313" key="4">
    <source>
        <dbReference type="Proteomes" id="UP000827549"/>
    </source>
</evidence>
<name>A0AAF0YIJ4_9TREE</name>
<gene>
    <name evidence="3" type="ORF">LOC62_05G007755</name>
</gene>
<dbReference type="RefSeq" id="XP_062630259.1">
    <property type="nucleotide sequence ID" value="XM_062774275.1"/>
</dbReference>
<evidence type="ECO:0000313" key="3">
    <source>
        <dbReference type="EMBL" id="WOO84233.1"/>
    </source>
</evidence>
<proteinExistence type="predicted"/>
<dbReference type="CDD" id="cd14270">
    <property type="entry name" value="UBA"/>
    <property type="match status" value="1"/>
</dbReference>
<organism evidence="3 4">
    <name type="scientific">Vanrija pseudolonga</name>
    <dbReference type="NCBI Taxonomy" id="143232"/>
    <lineage>
        <taxon>Eukaryota</taxon>
        <taxon>Fungi</taxon>
        <taxon>Dikarya</taxon>
        <taxon>Basidiomycota</taxon>
        <taxon>Agaricomycotina</taxon>
        <taxon>Tremellomycetes</taxon>
        <taxon>Trichosporonales</taxon>
        <taxon>Trichosporonaceae</taxon>
        <taxon>Vanrija</taxon>
    </lineage>
</organism>
<dbReference type="Proteomes" id="UP000827549">
    <property type="component" value="Chromosome 5"/>
</dbReference>
<dbReference type="InterPro" id="IPR015940">
    <property type="entry name" value="UBA"/>
</dbReference>
<dbReference type="AlphaFoldDB" id="A0AAF0YIJ4"/>
<sequence length="144" mass="15532">MNPVKHLGRDTDTDTLFSVTSDTSTIVPRDSKAPGTQPGTKANLRKHGGVLAKLKSKLTVGVDAASIDRLVAEGFYIGQVQQALRYYEGDVDAARLMLIHRRDHRVELVDEGCDFCDKTAAARIAQGLDPKRWPGASALLGVGC</sequence>
<keyword evidence="4" id="KW-1185">Reference proteome</keyword>
<evidence type="ECO:0000256" key="1">
    <source>
        <dbReference type="SAM" id="MobiDB-lite"/>
    </source>
</evidence>
<dbReference type="EMBL" id="CP086718">
    <property type="protein sequence ID" value="WOO84233.1"/>
    <property type="molecule type" value="Genomic_DNA"/>
</dbReference>
<protein>
    <recommendedName>
        <fullName evidence="2">UBA domain-containing protein</fullName>
    </recommendedName>
</protein>
<reference evidence="3" key="1">
    <citation type="submission" date="2023-10" db="EMBL/GenBank/DDBJ databases">
        <authorList>
            <person name="Noh H."/>
        </authorList>
    </citation>
    <scope>NUCLEOTIDE SEQUENCE</scope>
    <source>
        <strain evidence="3">DUCC4014</strain>
    </source>
</reference>
<feature type="region of interest" description="Disordered" evidence="1">
    <location>
        <begin position="21"/>
        <end position="43"/>
    </location>
</feature>
<evidence type="ECO:0000259" key="2">
    <source>
        <dbReference type="PROSITE" id="PS50030"/>
    </source>
</evidence>
<feature type="domain" description="UBA" evidence="2">
    <location>
        <begin position="61"/>
        <end position="101"/>
    </location>
</feature>